<dbReference type="EC" id="2.3.-.-" evidence="2"/>
<name>A0ABW5RWD0_9BACI</name>
<dbReference type="CDD" id="cd04301">
    <property type="entry name" value="NAT_SF"/>
    <property type="match status" value="1"/>
</dbReference>
<gene>
    <name evidence="2" type="ORF">ACFSUL_14215</name>
</gene>
<evidence type="ECO:0000313" key="3">
    <source>
        <dbReference type="Proteomes" id="UP001597506"/>
    </source>
</evidence>
<dbReference type="SUPFAM" id="SSF55729">
    <property type="entry name" value="Acyl-CoA N-acyltransferases (Nat)"/>
    <property type="match status" value="1"/>
</dbReference>
<dbReference type="PROSITE" id="PS51186">
    <property type="entry name" value="GNAT"/>
    <property type="match status" value="1"/>
</dbReference>
<keyword evidence="3" id="KW-1185">Reference proteome</keyword>
<dbReference type="InterPro" id="IPR016181">
    <property type="entry name" value="Acyl_CoA_acyltransferase"/>
</dbReference>
<proteinExistence type="predicted"/>
<reference evidence="3" key="1">
    <citation type="journal article" date="2019" name="Int. J. Syst. Evol. Microbiol.">
        <title>The Global Catalogue of Microorganisms (GCM) 10K type strain sequencing project: providing services to taxonomists for standard genome sequencing and annotation.</title>
        <authorList>
            <consortium name="The Broad Institute Genomics Platform"/>
            <consortium name="The Broad Institute Genome Sequencing Center for Infectious Disease"/>
            <person name="Wu L."/>
            <person name="Ma J."/>
        </authorList>
    </citation>
    <scope>NUCLEOTIDE SEQUENCE [LARGE SCALE GENOMIC DNA]</scope>
    <source>
        <strain evidence="3">KCTC 3913</strain>
    </source>
</reference>
<dbReference type="InterPro" id="IPR000182">
    <property type="entry name" value="GNAT_dom"/>
</dbReference>
<sequence>MGIKDTQHNSGLLEKVKIVKGDSFVTIEDTKNLTNQELMELITYLMGQSFIKNTKHVNFLVDSKVSKEIESLLIDYGFKMHDENITVHKALNGSNTTYGFSLKNLDIISTKEFKSVWEESMKGSLNAPSSLNIDEQMRSVEVELGPNYKKSCIIAYDKGNPIGVIMPHIEPGTLEEGRLFYFGIIPSERGKGKSKLLHQQALEILKSDFKATYYIGCTGHNNLPMLKTFQNNGCTVIERNKVFKRKN</sequence>
<protein>
    <submittedName>
        <fullName evidence="2">GNAT family N-acetyltransferase</fullName>
        <ecNumber evidence="2">2.3.-.-</ecNumber>
    </submittedName>
</protein>
<dbReference type="Proteomes" id="UP001597506">
    <property type="component" value="Unassembled WGS sequence"/>
</dbReference>
<evidence type="ECO:0000313" key="2">
    <source>
        <dbReference type="EMBL" id="MFD2681892.1"/>
    </source>
</evidence>
<keyword evidence="2" id="KW-0012">Acyltransferase</keyword>
<feature type="domain" description="N-acetyltransferase" evidence="1">
    <location>
        <begin position="111"/>
        <end position="247"/>
    </location>
</feature>
<organism evidence="2 3">
    <name type="scientific">Bacillus seohaeanensis</name>
    <dbReference type="NCBI Taxonomy" id="284580"/>
    <lineage>
        <taxon>Bacteria</taxon>
        <taxon>Bacillati</taxon>
        <taxon>Bacillota</taxon>
        <taxon>Bacilli</taxon>
        <taxon>Bacillales</taxon>
        <taxon>Bacillaceae</taxon>
        <taxon>Bacillus</taxon>
    </lineage>
</organism>
<comment type="caution">
    <text evidence="2">The sequence shown here is derived from an EMBL/GenBank/DDBJ whole genome shotgun (WGS) entry which is preliminary data.</text>
</comment>
<accession>A0ABW5RWD0</accession>
<keyword evidence="2" id="KW-0808">Transferase</keyword>
<dbReference type="Gene3D" id="3.40.630.30">
    <property type="match status" value="1"/>
</dbReference>
<dbReference type="RefSeq" id="WP_071412028.1">
    <property type="nucleotide sequence ID" value="NZ_JBHUMF010000031.1"/>
</dbReference>
<dbReference type="Pfam" id="PF00583">
    <property type="entry name" value="Acetyltransf_1"/>
    <property type="match status" value="1"/>
</dbReference>
<dbReference type="EMBL" id="JBHUMF010000031">
    <property type="protein sequence ID" value="MFD2681892.1"/>
    <property type="molecule type" value="Genomic_DNA"/>
</dbReference>
<evidence type="ECO:0000259" key="1">
    <source>
        <dbReference type="PROSITE" id="PS51186"/>
    </source>
</evidence>
<dbReference type="GO" id="GO:0016746">
    <property type="term" value="F:acyltransferase activity"/>
    <property type="evidence" value="ECO:0007669"/>
    <property type="project" value="UniProtKB-KW"/>
</dbReference>